<proteinExistence type="predicted"/>
<feature type="signal peptide" evidence="2">
    <location>
        <begin position="1"/>
        <end position="24"/>
    </location>
</feature>
<dbReference type="EMBL" id="LRPN01000032">
    <property type="protein sequence ID" value="KWZ84150.1"/>
    <property type="molecule type" value="Genomic_DNA"/>
</dbReference>
<feature type="compositionally biased region" description="Basic and acidic residues" evidence="1">
    <location>
        <begin position="84"/>
        <end position="98"/>
    </location>
</feature>
<sequence length="98" mass="11040">MKRSMMNLISGTLLSAGGAVLVMAACNKRQKDSAETWEDTDMRNSKKIDQMESVDADKVPEEKGLTQLDSTYRSEWIANGFPQTHKEMKELEKEGQKS</sequence>
<comment type="caution">
    <text evidence="3">The sequence shown here is derived from an EMBL/GenBank/DDBJ whole genome shotgun (WGS) entry which is preliminary data.</text>
</comment>
<organism evidence="3 4">
    <name type="scientific">Heyndrickxia coagulans</name>
    <name type="common">Weizmannia coagulans</name>
    <dbReference type="NCBI Taxonomy" id="1398"/>
    <lineage>
        <taxon>Bacteria</taxon>
        <taxon>Bacillati</taxon>
        <taxon>Bacillota</taxon>
        <taxon>Bacilli</taxon>
        <taxon>Bacillales</taxon>
        <taxon>Bacillaceae</taxon>
        <taxon>Heyndrickxia</taxon>
    </lineage>
</organism>
<dbReference type="PATRIC" id="fig|1398.22.peg.946"/>
<feature type="chain" id="PRO_5014245810" evidence="2">
    <location>
        <begin position="25"/>
        <end position="98"/>
    </location>
</feature>
<accession>A0A133KXU3</accession>
<evidence type="ECO:0000313" key="4">
    <source>
        <dbReference type="Proteomes" id="UP000070376"/>
    </source>
</evidence>
<dbReference type="Proteomes" id="UP000070376">
    <property type="component" value="Unassembled WGS sequence"/>
</dbReference>
<keyword evidence="2" id="KW-0732">Signal</keyword>
<evidence type="ECO:0000313" key="3">
    <source>
        <dbReference type="EMBL" id="KWZ84150.1"/>
    </source>
</evidence>
<feature type="region of interest" description="Disordered" evidence="1">
    <location>
        <begin position="79"/>
        <end position="98"/>
    </location>
</feature>
<gene>
    <name evidence="3" type="ORF">HMPREF3213_00939</name>
</gene>
<dbReference type="AlphaFoldDB" id="A0A133KXU3"/>
<dbReference type="RefSeq" id="WP_061086562.1">
    <property type="nucleotide sequence ID" value="NZ_CP017888.1"/>
</dbReference>
<dbReference type="PROSITE" id="PS51257">
    <property type="entry name" value="PROKAR_LIPOPROTEIN"/>
    <property type="match status" value="1"/>
</dbReference>
<protein>
    <submittedName>
        <fullName evidence="3">Uncharacterized protein</fullName>
    </submittedName>
</protein>
<reference evidence="4" key="1">
    <citation type="submission" date="2016-01" db="EMBL/GenBank/DDBJ databases">
        <authorList>
            <person name="Mitreva M."/>
            <person name="Pepin K.H."/>
            <person name="Mihindukulasuriya K.A."/>
            <person name="Fulton R."/>
            <person name="Fronick C."/>
            <person name="O'Laughlin M."/>
            <person name="Miner T."/>
            <person name="Herter B."/>
            <person name="Rosa B.A."/>
            <person name="Cordes M."/>
            <person name="Tomlinson C."/>
            <person name="Wollam A."/>
            <person name="Palsikar V.B."/>
            <person name="Mardis E.R."/>
            <person name="Wilson R.K."/>
        </authorList>
    </citation>
    <scope>NUCLEOTIDE SEQUENCE [LARGE SCALE GENOMIC DNA]</scope>
    <source>
        <strain evidence="4">GED7749B</strain>
    </source>
</reference>
<evidence type="ECO:0000256" key="2">
    <source>
        <dbReference type="SAM" id="SignalP"/>
    </source>
</evidence>
<name>A0A133KXU3_HEYCO</name>
<evidence type="ECO:0000256" key="1">
    <source>
        <dbReference type="SAM" id="MobiDB-lite"/>
    </source>
</evidence>